<accession>A0A857IZT9</accession>
<protein>
    <submittedName>
        <fullName evidence="2">Uncharacterized protein</fullName>
    </submittedName>
</protein>
<evidence type="ECO:0000313" key="2">
    <source>
        <dbReference type="EMBL" id="QHI96837.1"/>
    </source>
</evidence>
<name>A0A857IZT9_9BURK</name>
<organism evidence="2 3">
    <name type="scientific">Xylophilus rhododendri</name>
    <dbReference type="NCBI Taxonomy" id="2697032"/>
    <lineage>
        <taxon>Bacteria</taxon>
        <taxon>Pseudomonadati</taxon>
        <taxon>Pseudomonadota</taxon>
        <taxon>Betaproteobacteria</taxon>
        <taxon>Burkholderiales</taxon>
        <taxon>Xylophilus</taxon>
    </lineage>
</organism>
<dbReference type="Proteomes" id="UP000464787">
    <property type="component" value="Chromosome"/>
</dbReference>
<dbReference type="KEGG" id="xyk:GT347_01820"/>
<feature type="signal peptide" evidence="1">
    <location>
        <begin position="1"/>
        <end position="21"/>
    </location>
</feature>
<sequence>MGWRQKALFCQKLLIVSTFHAGNSLATEYAVLPTVTVTGNTVNFGSSSWYSPEYTSEALSGGGSVGGIGAGAAMMASKQRAWDMSHVCIAPVSPQAKHVTHNSDILSRWLTAQEVFNVILAQKLITQYGAAVNGLNFLLDGQIYKGFKVTYSDGWTESWAVVPNYAFSTIKLLDKPLPDSLKHNPREPVCTT</sequence>
<dbReference type="EMBL" id="CP047650">
    <property type="protein sequence ID" value="QHI96837.1"/>
    <property type="molecule type" value="Genomic_DNA"/>
</dbReference>
<reference evidence="2 3" key="1">
    <citation type="submission" date="2020-01" db="EMBL/GenBank/DDBJ databases">
        <title>Genome sequencing of strain KACC 21265.</title>
        <authorList>
            <person name="Heo J."/>
            <person name="Kim S.-J."/>
            <person name="Kim J.-S."/>
            <person name="Hong S.-B."/>
            <person name="Kwon S.-W."/>
        </authorList>
    </citation>
    <scope>NUCLEOTIDE SEQUENCE [LARGE SCALE GENOMIC DNA]</scope>
    <source>
        <strain evidence="2 3">KACC 21265</strain>
    </source>
</reference>
<proteinExistence type="predicted"/>
<keyword evidence="3" id="KW-1185">Reference proteome</keyword>
<keyword evidence="1" id="KW-0732">Signal</keyword>
<evidence type="ECO:0000256" key="1">
    <source>
        <dbReference type="SAM" id="SignalP"/>
    </source>
</evidence>
<gene>
    <name evidence="2" type="ORF">GT347_01820</name>
</gene>
<feature type="chain" id="PRO_5032510669" evidence="1">
    <location>
        <begin position="22"/>
        <end position="192"/>
    </location>
</feature>
<dbReference type="AlphaFoldDB" id="A0A857IZT9"/>
<evidence type="ECO:0000313" key="3">
    <source>
        <dbReference type="Proteomes" id="UP000464787"/>
    </source>
</evidence>